<dbReference type="RefSeq" id="WP_038491981.1">
    <property type="nucleotide sequence ID" value="NZ_CP009962.1"/>
</dbReference>
<evidence type="ECO:0000313" key="2">
    <source>
        <dbReference type="EMBL" id="AIY42979.1"/>
    </source>
</evidence>
<dbReference type="Proteomes" id="UP000030302">
    <property type="component" value="Chromosome"/>
</dbReference>
<keyword evidence="3" id="KW-1185">Reference proteome</keyword>
<dbReference type="Pfam" id="PF05929">
    <property type="entry name" value="Phage_GPO"/>
    <property type="match status" value="1"/>
</dbReference>
<dbReference type="STRING" id="279058.LT85_3821"/>
<reference evidence="3" key="1">
    <citation type="journal article" date="2014" name="Soil Biol. Biochem.">
        <title>Structure and function of bacterial communities in ageing soils: Insights from the Mendocino ecological staircase.</title>
        <authorList>
            <person name="Uroz S."/>
            <person name="Tech J.J."/>
            <person name="Sawaya N.A."/>
            <person name="Frey-Klett P."/>
            <person name="Leveau J.H.J."/>
        </authorList>
    </citation>
    <scope>NUCLEOTIDE SEQUENCE [LARGE SCALE GENOMIC DNA]</scope>
    <source>
        <strain evidence="3">Cal35</strain>
    </source>
</reference>
<sequence>MPTTKPAAQKSKFFRVALEGSTTDGRVIDRAFIEQMAASFNPDFYGARIWMEHIRGTLPDSPFKAYGDVTALKAEEVELGGAKKLALFAQISPTPELVAMNKARQKIYTSIEINPKFSDTGEAYLIGLGITDSPASLGTEILSFSAQHPGVNLFANRKQSPDNLFSAAIETQLEFEDTTPSEGIKLSDTVKSILKRFTAKSNTDQTQFADISDAVATLAAHVNTQDEQFAAALEQITTLETALKKSTDDFAAFKQQVDVTDAKSEKRPAATGGASDVETDF</sequence>
<protein>
    <submittedName>
        <fullName evidence="2">Phage capsid scaffolding protein</fullName>
    </submittedName>
</protein>
<dbReference type="InterPro" id="IPR009228">
    <property type="entry name" value="Capsid_scaffold_GpO"/>
</dbReference>
<dbReference type="EMBL" id="CP009962">
    <property type="protein sequence ID" value="AIY42979.1"/>
    <property type="molecule type" value="Genomic_DNA"/>
</dbReference>
<dbReference type="AlphaFoldDB" id="A0A0A1FH70"/>
<evidence type="ECO:0000313" key="3">
    <source>
        <dbReference type="Proteomes" id="UP000030302"/>
    </source>
</evidence>
<dbReference type="KEGG" id="care:LT85_3821"/>
<proteinExistence type="predicted"/>
<evidence type="ECO:0000256" key="1">
    <source>
        <dbReference type="SAM" id="MobiDB-lite"/>
    </source>
</evidence>
<feature type="region of interest" description="Disordered" evidence="1">
    <location>
        <begin position="260"/>
        <end position="281"/>
    </location>
</feature>
<dbReference type="HOGENOM" id="CLU_066846_1_0_4"/>
<accession>A0A0A1FH70</accession>
<gene>
    <name evidence="2" type="ORF">LT85_3821</name>
</gene>
<name>A0A0A1FH70_9BURK</name>
<dbReference type="OrthoDB" id="5625143at2"/>
<organism evidence="2 3">
    <name type="scientific">Collimonas arenae</name>
    <dbReference type="NCBI Taxonomy" id="279058"/>
    <lineage>
        <taxon>Bacteria</taxon>
        <taxon>Pseudomonadati</taxon>
        <taxon>Pseudomonadota</taxon>
        <taxon>Betaproteobacteria</taxon>
        <taxon>Burkholderiales</taxon>
        <taxon>Oxalobacteraceae</taxon>
        <taxon>Collimonas</taxon>
    </lineage>
</organism>